<reference evidence="1 2" key="1">
    <citation type="journal article" date="2022" name="Hortic Res">
        <title>A haplotype resolved chromosomal level avocado genome allows analysis of novel avocado genes.</title>
        <authorList>
            <person name="Nath O."/>
            <person name="Fletcher S.J."/>
            <person name="Hayward A."/>
            <person name="Shaw L.M."/>
            <person name="Masouleh A.K."/>
            <person name="Furtado A."/>
            <person name="Henry R.J."/>
            <person name="Mitter N."/>
        </authorList>
    </citation>
    <scope>NUCLEOTIDE SEQUENCE [LARGE SCALE GENOMIC DNA]</scope>
    <source>
        <strain evidence="2">cv. Hass</strain>
    </source>
</reference>
<proteinExistence type="predicted"/>
<dbReference type="Proteomes" id="UP001234297">
    <property type="component" value="Chromosome 8"/>
</dbReference>
<dbReference type="EMBL" id="CM056816">
    <property type="protein sequence ID" value="KAJ8632422.1"/>
    <property type="molecule type" value="Genomic_DNA"/>
</dbReference>
<accession>A0ACC2LGB2</accession>
<keyword evidence="2" id="KW-1185">Reference proteome</keyword>
<comment type="caution">
    <text evidence="1">The sequence shown here is derived from an EMBL/GenBank/DDBJ whole genome shotgun (WGS) entry which is preliminary data.</text>
</comment>
<evidence type="ECO:0000313" key="2">
    <source>
        <dbReference type="Proteomes" id="UP001234297"/>
    </source>
</evidence>
<organism evidence="1 2">
    <name type="scientific">Persea americana</name>
    <name type="common">Avocado</name>
    <dbReference type="NCBI Taxonomy" id="3435"/>
    <lineage>
        <taxon>Eukaryota</taxon>
        <taxon>Viridiplantae</taxon>
        <taxon>Streptophyta</taxon>
        <taxon>Embryophyta</taxon>
        <taxon>Tracheophyta</taxon>
        <taxon>Spermatophyta</taxon>
        <taxon>Magnoliopsida</taxon>
        <taxon>Magnoliidae</taxon>
        <taxon>Laurales</taxon>
        <taxon>Lauraceae</taxon>
        <taxon>Persea</taxon>
    </lineage>
</organism>
<sequence>MPRRPAPSGGSSQTTGGRASSYSEPSRVRTKIGVARPRYQGVHASFSTTSHQRPTASERRRKLQQDPLPEPVEEHADSSSKDDSSEEEAQLSSPPAAAPREDDSSEEEA</sequence>
<name>A0ACC2LGB2_PERAE</name>
<gene>
    <name evidence="1" type="ORF">MRB53_025758</name>
</gene>
<protein>
    <submittedName>
        <fullName evidence="1">Uncharacterized protein</fullName>
    </submittedName>
</protein>
<evidence type="ECO:0000313" key="1">
    <source>
        <dbReference type="EMBL" id="KAJ8632422.1"/>
    </source>
</evidence>